<dbReference type="Gene3D" id="4.10.240.10">
    <property type="entry name" value="Zn(2)-C6 fungal-type DNA-binding domain"/>
    <property type="match status" value="1"/>
</dbReference>
<evidence type="ECO:0000313" key="5">
    <source>
        <dbReference type="Proteomes" id="UP000799776"/>
    </source>
</evidence>
<dbReference type="PANTHER" id="PTHR47785">
    <property type="entry name" value="ZN(II)2CYS6 TRANSCRIPTION FACTOR (EUROFUNG)-RELATED-RELATED"/>
    <property type="match status" value="1"/>
</dbReference>
<dbReference type="AlphaFoldDB" id="A0A9P4LYW1"/>
<dbReference type="PROSITE" id="PS50048">
    <property type="entry name" value="ZN2_CY6_FUNGAL_2"/>
    <property type="match status" value="1"/>
</dbReference>
<dbReference type="Proteomes" id="UP000799776">
    <property type="component" value="Unassembled WGS sequence"/>
</dbReference>
<feature type="non-terminal residue" evidence="4">
    <location>
        <position position="605"/>
    </location>
</feature>
<dbReference type="Pfam" id="PF00172">
    <property type="entry name" value="Zn_clus"/>
    <property type="match status" value="1"/>
</dbReference>
<dbReference type="SUPFAM" id="SSF57701">
    <property type="entry name" value="Zn2/Cys6 DNA-binding domain"/>
    <property type="match status" value="1"/>
</dbReference>
<dbReference type="InterPro" id="IPR001138">
    <property type="entry name" value="Zn2Cys6_DnaBD"/>
</dbReference>
<dbReference type="PANTHER" id="PTHR47785:SF5">
    <property type="entry name" value="ZN(II)2CYS6 TRANSCRIPTION FACTOR (EUROFUNG)"/>
    <property type="match status" value="1"/>
</dbReference>
<gene>
    <name evidence="4" type="ORF">K490DRAFT_7350</name>
</gene>
<evidence type="ECO:0000256" key="2">
    <source>
        <dbReference type="SAM" id="MobiDB-lite"/>
    </source>
</evidence>
<feature type="domain" description="Zn(2)-C6 fungal-type" evidence="3">
    <location>
        <begin position="8"/>
        <end position="38"/>
    </location>
</feature>
<comment type="caution">
    <text evidence="4">The sequence shown here is derived from an EMBL/GenBank/DDBJ whole genome shotgun (WGS) entry which is preliminary data.</text>
</comment>
<dbReference type="PROSITE" id="PS00463">
    <property type="entry name" value="ZN2_CY6_FUNGAL_1"/>
    <property type="match status" value="1"/>
</dbReference>
<protein>
    <recommendedName>
        <fullName evidence="3">Zn(2)-C6 fungal-type domain-containing protein</fullName>
    </recommendedName>
</protein>
<proteinExistence type="predicted"/>
<reference evidence="4" key="1">
    <citation type="journal article" date="2020" name="Stud. Mycol.">
        <title>101 Dothideomycetes genomes: a test case for predicting lifestyles and emergence of pathogens.</title>
        <authorList>
            <person name="Haridas S."/>
            <person name="Albert R."/>
            <person name="Binder M."/>
            <person name="Bloem J."/>
            <person name="Labutti K."/>
            <person name="Salamov A."/>
            <person name="Andreopoulos B."/>
            <person name="Baker S."/>
            <person name="Barry K."/>
            <person name="Bills G."/>
            <person name="Bluhm B."/>
            <person name="Cannon C."/>
            <person name="Castanera R."/>
            <person name="Culley D."/>
            <person name="Daum C."/>
            <person name="Ezra D."/>
            <person name="Gonzalez J."/>
            <person name="Henrissat B."/>
            <person name="Kuo A."/>
            <person name="Liang C."/>
            <person name="Lipzen A."/>
            <person name="Lutzoni F."/>
            <person name="Magnuson J."/>
            <person name="Mondo S."/>
            <person name="Nolan M."/>
            <person name="Ohm R."/>
            <person name="Pangilinan J."/>
            <person name="Park H.-J."/>
            <person name="Ramirez L."/>
            <person name="Alfaro M."/>
            <person name="Sun H."/>
            <person name="Tritt A."/>
            <person name="Yoshinaga Y."/>
            <person name="Zwiers L.-H."/>
            <person name="Turgeon B."/>
            <person name="Goodwin S."/>
            <person name="Spatafora J."/>
            <person name="Crous P."/>
            <person name="Grigoriev I."/>
        </authorList>
    </citation>
    <scope>NUCLEOTIDE SEQUENCE</scope>
    <source>
        <strain evidence="4">CBS 121410</strain>
    </source>
</reference>
<accession>A0A9P4LYW1</accession>
<sequence>PRKRSVTACRVCRDRKKKCDNQRPICGSCIELKADCVYPNQWTDFSYDPASLAILERLNVAVNLLEAQNQKLFNTDGAANVSKPASGTESQAVHREDSRLIKSSSVQEDAHSPEPVEFAASSYQAVENILRWPIFEGRYDPRRVESLLFCSEHIKHQPSAGPRYQNELNNPQANEDETIVSRTAAFLRNVHIKNPILDAQEVMRMSHSIAMNGFKWDAQSCLVLMICALGTISGPFVPETWSAYSLLEPDTRVSNSVSNTPPYRIAEDYYTAARKRIGLLDTSMLSTQCYFLSGVYEMYTLRPLQAWKSFHQACTCFQTYLKAMSKQNRHQSEAVKNLEHRLYWSCLKSECEIRNEIDVPSSGLDQVSYTNAFPSPPVEDPRTQPSGFGGQMGDSTPQEMTGPDTEQSWFYYLAEIAIRRIANRITNAFYLKDSSVWSNTSLDEMIRDSDELELQLDQWNENLPERLKRREGNAPDELCCMASGRFEDFRERVFRPFLYLAVHNQGNEELRERVDPLVQKHLDACVAWIQQCSAHHRHHGIWYVLRQEFGIALMILAAIKSGMVREVTTWVRIVGKIITDLEYWEDEASDIREAKMIIQEVALEL</sequence>
<name>A0A9P4LYW1_9PEZI</name>
<dbReference type="CDD" id="cd12148">
    <property type="entry name" value="fungal_TF_MHR"/>
    <property type="match status" value="1"/>
</dbReference>
<feature type="region of interest" description="Disordered" evidence="2">
    <location>
        <begin position="77"/>
        <end position="99"/>
    </location>
</feature>
<dbReference type="CDD" id="cd00067">
    <property type="entry name" value="GAL4"/>
    <property type="match status" value="1"/>
</dbReference>
<dbReference type="EMBL" id="ML978725">
    <property type="protein sequence ID" value="KAF2086368.1"/>
    <property type="molecule type" value="Genomic_DNA"/>
</dbReference>
<dbReference type="OrthoDB" id="4356994at2759"/>
<dbReference type="GO" id="GO:0008270">
    <property type="term" value="F:zinc ion binding"/>
    <property type="evidence" value="ECO:0007669"/>
    <property type="project" value="InterPro"/>
</dbReference>
<keyword evidence="1" id="KW-0539">Nucleus</keyword>
<dbReference type="InterPro" id="IPR053181">
    <property type="entry name" value="EcdB-like_regulator"/>
</dbReference>
<evidence type="ECO:0000313" key="4">
    <source>
        <dbReference type="EMBL" id="KAF2086368.1"/>
    </source>
</evidence>
<keyword evidence="5" id="KW-1185">Reference proteome</keyword>
<dbReference type="InterPro" id="IPR036864">
    <property type="entry name" value="Zn2-C6_fun-type_DNA-bd_sf"/>
</dbReference>
<dbReference type="GO" id="GO:0000981">
    <property type="term" value="F:DNA-binding transcription factor activity, RNA polymerase II-specific"/>
    <property type="evidence" value="ECO:0007669"/>
    <property type="project" value="InterPro"/>
</dbReference>
<evidence type="ECO:0000259" key="3">
    <source>
        <dbReference type="PROSITE" id="PS50048"/>
    </source>
</evidence>
<feature type="non-terminal residue" evidence="4">
    <location>
        <position position="1"/>
    </location>
</feature>
<feature type="region of interest" description="Disordered" evidence="2">
    <location>
        <begin position="373"/>
        <end position="401"/>
    </location>
</feature>
<dbReference type="SMART" id="SM00066">
    <property type="entry name" value="GAL4"/>
    <property type="match status" value="1"/>
</dbReference>
<evidence type="ECO:0000256" key="1">
    <source>
        <dbReference type="ARBA" id="ARBA00023242"/>
    </source>
</evidence>
<organism evidence="4 5">
    <name type="scientific">Saccharata proteae CBS 121410</name>
    <dbReference type="NCBI Taxonomy" id="1314787"/>
    <lineage>
        <taxon>Eukaryota</taxon>
        <taxon>Fungi</taxon>
        <taxon>Dikarya</taxon>
        <taxon>Ascomycota</taxon>
        <taxon>Pezizomycotina</taxon>
        <taxon>Dothideomycetes</taxon>
        <taxon>Dothideomycetes incertae sedis</taxon>
        <taxon>Botryosphaeriales</taxon>
        <taxon>Saccharataceae</taxon>
        <taxon>Saccharata</taxon>
    </lineage>
</organism>